<evidence type="ECO:0000259" key="6">
    <source>
        <dbReference type="PROSITE" id="PS51184"/>
    </source>
</evidence>
<dbReference type="InterPro" id="IPR039994">
    <property type="entry name" value="NO66-like"/>
</dbReference>
<dbReference type="PROSITE" id="PS51184">
    <property type="entry name" value="JMJC"/>
    <property type="match status" value="1"/>
</dbReference>
<evidence type="ECO:0000313" key="7">
    <source>
        <dbReference type="EMBL" id="QPG06838.1"/>
    </source>
</evidence>
<accession>A0A7S9DZK2</accession>
<gene>
    <name evidence="7" type="ORF">IT774_06865</name>
</gene>
<evidence type="ECO:0000256" key="4">
    <source>
        <dbReference type="ARBA" id="ARBA00023002"/>
    </source>
</evidence>
<dbReference type="Pfam" id="PF20514">
    <property type="entry name" value="WHD_ROXA"/>
    <property type="match status" value="1"/>
</dbReference>
<dbReference type="GO" id="GO:0016706">
    <property type="term" value="F:2-oxoglutarate-dependent dioxygenase activity"/>
    <property type="evidence" value="ECO:0007669"/>
    <property type="project" value="TreeGrafter"/>
</dbReference>
<feature type="domain" description="JmjC" evidence="6">
    <location>
        <begin position="91"/>
        <end position="218"/>
    </location>
</feature>
<dbReference type="GO" id="GO:0046872">
    <property type="term" value="F:metal ion binding"/>
    <property type="evidence" value="ECO:0007669"/>
    <property type="project" value="UniProtKB-KW"/>
</dbReference>
<comment type="cofactor">
    <cofactor evidence="1">
        <name>Fe(2+)</name>
        <dbReference type="ChEBI" id="CHEBI:29033"/>
    </cofactor>
</comment>
<dbReference type="PANTHER" id="PTHR13096">
    <property type="entry name" value="MINA53 MYC INDUCED NUCLEAR ANTIGEN"/>
    <property type="match status" value="1"/>
</dbReference>
<keyword evidence="8" id="KW-1185">Reference proteome</keyword>
<evidence type="ECO:0000256" key="5">
    <source>
        <dbReference type="ARBA" id="ARBA00023004"/>
    </source>
</evidence>
<dbReference type="SUPFAM" id="SSF51197">
    <property type="entry name" value="Clavaminate synthase-like"/>
    <property type="match status" value="1"/>
</dbReference>
<name>A0A7S9DZK2_9ALTE</name>
<evidence type="ECO:0000256" key="1">
    <source>
        <dbReference type="ARBA" id="ARBA00001954"/>
    </source>
</evidence>
<dbReference type="InterPro" id="IPR046799">
    <property type="entry name" value="ROXA-like_wH"/>
</dbReference>
<dbReference type="Proteomes" id="UP000595095">
    <property type="component" value="Chromosome"/>
</dbReference>
<dbReference type="Gene3D" id="2.60.120.650">
    <property type="entry name" value="Cupin"/>
    <property type="match status" value="1"/>
</dbReference>
<keyword evidence="2" id="KW-0479">Metal-binding</keyword>
<dbReference type="SMART" id="SM00558">
    <property type="entry name" value="JmjC"/>
    <property type="match status" value="1"/>
</dbReference>
<keyword evidence="3" id="KW-0223">Dioxygenase</keyword>
<dbReference type="EMBL" id="CP064795">
    <property type="protein sequence ID" value="QPG06838.1"/>
    <property type="molecule type" value="Genomic_DNA"/>
</dbReference>
<organism evidence="7 8">
    <name type="scientific">Salinimonas marina</name>
    <dbReference type="NCBI Taxonomy" id="2785918"/>
    <lineage>
        <taxon>Bacteria</taxon>
        <taxon>Pseudomonadati</taxon>
        <taxon>Pseudomonadota</taxon>
        <taxon>Gammaproteobacteria</taxon>
        <taxon>Alteromonadales</taxon>
        <taxon>Alteromonadaceae</taxon>
        <taxon>Alteromonas/Salinimonas group</taxon>
        <taxon>Salinimonas</taxon>
    </lineage>
</organism>
<protein>
    <submittedName>
        <fullName evidence="7">Cupin domain-containing protein</fullName>
    </submittedName>
</protein>
<reference evidence="7 8" key="1">
    <citation type="submission" date="2020-11" db="EMBL/GenBank/DDBJ databases">
        <title>Complete genome sequence for Salinimonas sp. strain G2-b.</title>
        <authorList>
            <person name="Park S.-J."/>
        </authorList>
    </citation>
    <scope>NUCLEOTIDE SEQUENCE [LARGE SCALE GENOMIC DNA]</scope>
    <source>
        <strain evidence="7 8">G2-b</strain>
    </source>
</reference>
<keyword evidence="4" id="KW-0560">Oxidoreductase</keyword>
<keyword evidence="5" id="KW-0408">Iron</keyword>
<evidence type="ECO:0000256" key="2">
    <source>
        <dbReference type="ARBA" id="ARBA00022723"/>
    </source>
</evidence>
<dbReference type="Gene3D" id="3.40.366.30">
    <property type="entry name" value="50S ribosomal protein L16 arginine hydroxylase, Chain A, Domain 2"/>
    <property type="match status" value="1"/>
</dbReference>
<evidence type="ECO:0000313" key="8">
    <source>
        <dbReference type="Proteomes" id="UP000595095"/>
    </source>
</evidence>
<dbReference type="AlphaFoldDB" id="A0A7S9DZK2"/>
<proteinExistence type="predicted"/>
<dbReference type="PANTHER" id="PTHR13096:SF8">
    <property type="entry name" value="RIBOSOMAL OXYGENASE 1"/>
    <property type="match status" value="1"/>
</dbReference>
<evidence type="ECO:0000256" key="3">
    <source>
        <dbReference type="ARBA" id="ARBA00022964"/>
    </source>
</evidence>
<dbReference type="KEGG" id="smaa:IT774_06865"/>
<dbReference type="RefSeq" id="WP_195811912.1">
    <property type="nucleotide sequence ID" value="NZ_CP064795.1"/>
</dbReference>
<dbReference type="InterPro" id="IPR003347">
    <property type="entry name" value="JmjC_dom"/>
</dbReference>
<dbReference type="Pfam" id="PF08007">
    <property type="entry name" value="JmjC_2"/>
    <property type="match status" value="1"/>
</dbReference>
<sequence>MFPLQLDTVAFLRDYWQQQPMVIRQGFQHFSDFLDENDLAGLSELDEVDSRIIQHHQQQWHITHGPFDDFEKVCLGDWTLLVQGVDRYISEAAQLMEAFKFLPYWRMDDLMISYATPGAGVGPHFDQYDVFLVQGKGRRRWKVGRPGDHLPVFPHPQLAQVEPFEPVIDVVLEAGDILYVPPGWPHEGVAEAPCLTYSVGFRAPDQQQLVNALPAIFDEPGTQNVRYSDSGRQPVSHPGKISRAELTTLKSMILETVTQPQWEDALMRMLSDQPLSLDTPEALIHAQQLPGLLAQGAVYERIPGCRPVFCEHTASSTLTFYINGEAFCYAGEDRTCILVVLEGELISDIFVKNYTPDNAFFELLATLINKGYWEQKEDS</sequence>